<dbReference type="InterPro" id="IPR007852">
    <property type="entry name" value="Cdc73/Parafibromin"/>
</dbReference>
<protein>
    <recommendedName>
        <fullName evidence="2">Paf1 complex subunit Cdc73 N-terminal domain-containing protein</fullName>
    </recommendedName>
</protein>
<feature type="compositionally biased region" description="Polar residues" evidence="1">
    <location>
        <begin position="158"/>
        <end position="168"/>
    </location>
</feature>
<dbReference type="PANTHER" id="PTHR12466">
    <property type="entry name" value="CDC73 DOMAIN PROTEIN"/>
    <property type="match status" value="1"/>
</dbReference>
<dbReference type="GO" id="GO:0016593">
    <property type="term" value="C:Cdc73/Paf1 complex"/>
    <property type="evidence" value="ECO:0007669"/>
    <property type="project" value="InterPro"/>
</dbReference>
<organism evidence="3">
    <name type="scientific">Scylla olivacea</name>
    <name type="common">Orange mud crab</name>
    <name type="synonym">Cancer olivacea</name>
    <dbReference type="NCBI Taxonomy" id="85551"/>
    <lineage>
        <taxon>Eukaryota</taxon>
        <taxon>Metazoa</taxon>
        <taxon>Ecdysozoa</taxon>
        <taxon>Arthropoda</taxon>
        <taxon>Crustacea</taxon>
        <taxon>Multicrustacea</taxon>
        <taxon>Malacostraca</taxon>
        <taxon>Eumalacostraca</taxon>
        <taxon>Eucarida</taxon>
        <taxon>Decapoda</taxon>
        <taxon>Pleocyemata</taxon>
        <taxon>Brachyura</taxon>
        <taxon>Eubrachyura</taxon>
        <taxon>Portunoidea</taxon>
        <taxon>Portunidae</taxon>
        <taxon>Portuninae</taxon>
        <taxon>Scylla</taxon>
    </lineage>
</organism>
<evidence type="ECO:0000256" key="1">
    <source>
        <dbReference type="SAM" id="MobiDB-lite"/>
    </source>
</evidence>
<dbReference type="GO" id="GO:0032968">
    <property type="term" value="P:positive regulation of transcription elongation by RNA polymerase II"/>
    <property type="evidence" value="ECO:0007669"/>
    <property type="project" value="TreeGrafter"/>
</dbReference>
<sequence length="207" mass="23051">MADPLSLLREYNVNNKEIITDGDNVIFGDFSWPKTVMTNYLVYGSGKNGRPDFYYTLECLLYLLKNVNLSHPAYMRKAAADHMPAVRRPDRKELLAYLNGETSTAAAIDKYGSFEAPTQVKKEVEDTSDSTAKKPHYDDGDGHKIEEPPVPSLDAQEESSVISSTDQSLPEAVSTENIAIIETKHLIHKTKEDDVPELGTYAHNSEA</sequence>
<dbReference type="PANTHER" id="PTHR12466:SF8">
    <property type="entry name" value="PARAFIBROMIN"/>
    <property type="match status" value="1"/>
</dbReference>
<evidence type="ECO:0000313" key="3">
    <source>
        <dbReference type="EMBL" id="JAI67705.1"/>
    </source>
</evidence>
<dbReference type="EMBL" id="GDRN01025759">
    <property type="protein sequence ID" value="JAI67705.1"/>
    <property type="molecule type" value="Transcribed_RNA"/>
</dbReference>
<dbReference type="GO" id="GO:0006368">
    <property type="term" value="P:transcription elongation by RNA polymerase II"/>
    <property type="evidence" value="ECO:0007669"/>
    <property type="project" value="InterPro"/>
</dbReference>
<dbReference type="InterPro" id="IPR032041">
    <property type="entry name" value="Cdc73_N"/>
</dbReference>
<dbReference type="GO" id="GO:0000993">
    <property type="term" value="F:RNA polymerase II complex binding"/>
    <property type="evidence" value="ECO:0007669"/>
    <property type="project" value="TreeGrafter"/>
</dbReference>
<proteinExistence type="predicted"/>
<accession>A0A0P4WG64</accession>
<feature type="compositionally biased region" description="Basic and acidic residues" evidence="1">
    <location>
        <begin position="120"/>
        <end position="147"/>
    </location>
</feature>
<dbReference type="AlphaFoldDB" id="A0A0P4WG64"/>
<name>A0A0P4WG64_SCYOL</name>
<evidence type="ECO:0000259" key="2">
    <source>
        <dbReference type="Pfam" id="PF16050"/>
    </source>
</evidence>
<dbReference type="Pfam" id="PF16050">
    <property type="entry name" value="CDC73_N"/>
    <property type="match status" value="1"/>
</dbReference>
<reference evidence="3" key="1">
    <citation type="submission" date="2015-09" db="EMBL/GenBank/DDBJ databases">
        <title>Scylla olivacea transcriptome.</title>
        <authorList>
            <person name="Ikhwanuddin M."/>
        </authorList>
    </citation>
    <scope>NUCLEOTIDE SEQUENCE</scope>
</reference>
<feature type="domain" description="Paf1 complex subunit Cdc73 N-terminal" evidence="2">
    <location>
        <begin position="1"/>
        <end position="191"/>
    </location>
</feature>
<feature type="region of interest" description="Disordered" evidence="1">
    <location>
        <begin position="119"/>
        <end position="173"/>
    </location>
</feature>